<feature type="transmembrane region" description="Helical" evidence="2">
    <location>
        <begin position="12"/>
        <end position="31"/>
    </location>
</feature>
<feature type="domain" description="DUF4408" evidence="3">
    <location>
        <begin position="47"/>
        <end position="79"/>
    </location>
</feature>
<comment type="caution">
    <text evidence="4">The sequence shown here is derived from an EMBL/GenBank/DDBJ whole genome shotgun (WGS) entry which is preliminary data.</text>
</comment>
<keyword evidence="2" id="KW-0472">Membrane</keyword>
<dbReference type="InterPro" id="IPR008480">
    <property type="entry name" value="DUF761_pln"/>
</dbReference>
<gene>
    <name evidence="4" type="ORF">ILEXP_LOCUS53294</name>
</gene>
<feature type="compositionally biased region" description="Basic and acidic residues" evidence="1">
    <location>
        <begin position="310"/>
        <end position="319"/>
    </location>
</feature>
<evidence type="ECO:0000313" key="4">
    <source>
        <dbReference type="EMBL" id="CAK9183061.1"/>
    </source>
</evidence>
<dbReference type="Pfam" id="PF14364">
    <property type="entry name" value="DUF4408"/>
    <property type="match status" value="1"/>
</dbReference>
<proteinExistence type="predicted"/>
<feature type="transmembrane region" description="Helical" evidence="2">
    <location>
        <begin position="61"/>
        <end position="81"/>
    </location>
</feature>
<dbReference type="EMBL" id="CAUOFW020008502">
    <property type="protein sequence ID" value="CAK9183061.1"/>
    <property type="molecule type" value="Genomic_DNA"/>
</dbReference>
<organism evidence="4 5">
    <name type="scientific">Ilex paraguariensis</name>
    <name type="common">yerba mate</name>
    <dbReference type="NCBI Taxonomy" id="185542"/>
    <lineage>
        <taxon>Eukaryota</taxon>
        <taxon>Viridiplantae</taxon>
        <taxon>Streptophyta</taxon>
        <taxon>Embryophyta</taxon>
        <taxon>Tracheophyta</taxon>
        <taxon>Spermatophyta</taxon>
        <taxon>Magnoliopsida</taxon>
        <taxon>eudicotyledons</taxon>
        <taxon>Gunneridae</taxon>
        <taxon>Pentapetalae</taxon>
        <taxon>asterids</taxon>
        <taxon>campanulids</taxon>
        <taxon>Aquifoliales</taxon>
        <taxon>Aquifoliaceae</taxon>
        <taxon>Ilex</taxon>
    </lineage>
</organism>
<keyword evidence="2" id="KW-0812">Transmembrane</keyword>
<dbReference type="PANTHER" id="PTHR33098:SF117">
    <property type="entry name" value="COTTON FIBER (DUF761)"/>
    <property type="match status" value="1"/>
</dbReference>
<protein>
    <recommendedName>
        <fullName evidence="3">DUF4408 domain-containing protein</fullName>
    </recommendedName>
</protein>
<dbReference type="PANTHER" id="PTHR33098">
    <property type="entry name" value="COTTON FIBER (DUF761)"/>
    <property type="match status" value="1"/>
</dbReference>
<dbReference type="Proteomes" id="UP001642360">
    <property type="component" value="Unassembled WGS sequence"/>
</dbReference>
<evidence type="ECO:0000313" key="5">
    <source>
        <dbReference type="Proteomes" id="UP001642360"/>
    </source>
</evidence>
<dbReference type="InterPro" id="IPR025520">
    <property type="entry name" value="DUF4408"/>
</dbReference>
<evidence type="ECO:0000259" key="3">
    <source>
        <dbReference type="Pfam" id="PF14364"/>
    </source>
</evidence>
<feature type="region of interest" description="Disordered" evidence="1">
    <location>
        <begin position="261"/>
        <end position="319"/>
    </location>
</feature>
<keyword evidence="2" id="KW-1133">Transmembrane helix</keyword>
<feature type="region of interest" description="Disordered" evidence="1">
    <location>
        <begin position="207"/>
        <end position="240"/>
    </location>
</feature>
<evidence type="ECO:0000256" key="2">
    <source>
        <dbReference type="SAM" id="Phobius"/>
    </source>
</evidence>
<evidence type="ECO:0000256" key="1">
    <source>
        <dbReference type="SAM" id="MobiDB-lite"/>
    </source>
</evidence>
<dbReference type="AlphaFoldDB" id="A0ABC8UPS0"/>
<name>A0ABC8UPS0_9AQUA</name>
<keyword evidence="5" id="KW-1185">Reference proteome</keyword>
<sequence>MAILSQNSSNVMLSVKILLISTSVLSMAVILKFSVPVLTEFAVSELPSTYNVFVSWLRPPYLYLIINCIIIIIVASSKLQLKIEESSSSMEAVVQVQTVPIKVSGDVLQTDYEVAYNDAVLKNEAVEVVRPEVFEFSSHDVNVAEGSEFDVYRNVDARVWETETNVSSVSAEMNGSDEGLISKSSWNAMNNDLTEFSLSVSSEKPLVSSRLGHRRSVKASPEGGKTLGVSKPRRQETLENTWKTITEGRSMPLTRHLRKSDTWETHGRHLHSGSVGHPSQEQKMIKSETFSATGNSYNSSLSQSPGSGKLRREPSPVQDELNRRVEAFIKKFNDEMRLQRQESLNQYREMINRGAT</sequence>
<reference evidence="4 5" key="1">
    <citation type="submission" date="2024-02" db="EMBL/GenBank/DDBJ databases">
        <authorList>
            <person name="Vignale AGUSTIN F."/>
            <person name="Sosa J E."/>
            <person name="Modenutti C."/>
        </authorList>
    </citation>
    <scope>NUCLEOTIDE SEQUENCE [LARGE SCALE GENOMIC DNA]</scope>
</reference>
<dbReference type="Pfam" id="PF05553">
    <property type="entry name" value="DUF761"/>
    <property type="match status" value="1"/>
</dbReference>
<feature type="compositionally biased region" description="Polar residues" evidence="1">
    <location>
        <begin position="277"/>
        <end position="306"/>
    </location>
</feature>
<accession>A0ABC8UPS0</accession>